<dbReference type="Proteomes" id="UP000887159">
    <property type="component" value="Unassembled WGS sequence"/>
</dbReference>
<comment type="caution">
    <text evidence="1">The sequence shown here is derived from an EMBL/GenBank/DDBJ whole genome shotgun (WGS) entry which is preliminary data.</text>
</comment>
<evidence type="ECO:0000313" key="1">
    <source>
        <dbReference type="EMBL" id="GFY07683.1"/>
    </source>
</evidence>
<dbReference type="EMBL" id="BMAU01021276">
    <property type="protein sequence ID" value="GFY07683.1"/>
    <property type="molecule type" value="Genomic_DNA"/>
</dbReference>
<evidence type="ECO:0000313" key="2">
    <source>
        <dbReference type="Proteomes" id="UP000887159"/>
    </source>
</evidence>
<organism evidence="1 2">
    <name type="scientific">Trichonephila clavipes</name>
    <name type="common">Golden silk orbweaver</name>
    <name type="synonym">Nephila clavipes</name>
    <dbReference type="NCBI Taxonomy" id="2585209"/>
    <lineage>
        <taxon>Eukaryota</taxon>
        <taxon>Metazoa</taxon>
        <taxon>Ecdysozoa</taxon>
        <taxon>Arthropoda</taxon>
        <taxon>Chelicerata</taxon>
        <taxon>Arachnida</taxon>
        <taxon>Araneae</taxon>
        <taxon>Araneomorphae</taxon>
        <taxon>Entelegynae</taxon>
        <taxon>Araneoidea</taxon>
        <taxon>Nephilidae</taxon>
        <taxon>Trichonephila</taxon>
    </lineage>
</organism>
<dbReference type="AlphaFoldDB" id="A0A8X6SIQ2"/>
<reference evidence="1" key="1">
    <citation type="submission" date="2020-08" db="EMBL/GenBank/DDBJ databases">
        <title>Multicomponent nature underlies the extraordinary mechanical properties of spider dragline silk.</title>
        <authorList>
            <person name="Kono N."/>
            <person name="Nakamura H."/>
            <person name="Mori M."/>
            <person name="Yoshida Y."/>
            <person name="Ohtoshi R."/>
            <person name="Malay A.D."/>
            <person name="Moran D.A.P."/>
            <person name="Tomita M."/>
            <person name="Numata K."/>
            <person name="Arakawa K."/>
        </authorList>
    </citation>
    <scope>NUCLEOTIDE SEQUENCE</scope>
</reference>
<protein>
    <submittedName>
        <fullName evidence="1">Uncharacterized protein</fullName>
    </submittedName>
</protein>
<gene>
    <name evidence="1" type="primary">NCL1_49595</name>
    <name evidence="1" type="ORF">TNCV_4095531</name>
</gene>
<name>A0A8X6SIQ2_TRICX</name>
<keyword evidence="2" id="KW-1185">Reference proteome</keyword>
<accession>A0A8X6SIQ2</accession>
<proteinExistence type="predicted"/>
<sequence>MLVNVVPSQHGGTLNSHRAPSPLVRLVEREEKWEAPDHPQGALPQNWGESEPIRPVTCMVLKVKANDRRKNLALSRDEFCRPRSDFAGQVALVTTTTTIC</sequence>